<dbReference type="PANTHER" id="PTHR39203">
    <property type="entry name" value="CYTOPLASMIC PROTEIN-RELATED"/>
    <property type="match status" value="1"/>
</dbReference>
<reference evidence="2 3" key="1">
    <citation type="submission" date="2020-08" db="EMBL/GenBank/DDBJ databases">
        <title>Sequencing the genomes of 1000 actinobacteria strains.</title>
        <authorList>
            <person name="Klenk H.-P."/>
        </authorList>
    </citation>
    <scope>NUCLEOTIDE SEQUENCE [LARGE SCALE GENOMIC DNA]</scope>
    <source>
        <strain evidence="2 3">DSM 44230</strain>
    </source>
</reference>
<dbReference type="AlphaFoldDB" id="A0A7W7C687"/>
<evidence type="ECO:0000313" key="2">
    <source>
        <dbReference type="EMBL" id="MBB4675283.1"/>
    </source>
</evidence>
<sequence>MAWDRLDGQRVLGLGTPGEMRDWLNERVLGGHKQATAGLLDADYQAEGEPLEHVGELLALVDSQERRIGTVEVTKVEVRPFIAVDWAFAKAEGEDFRSVEHWREVHLKYFTDSGATVAEDTQVVCMHFRLLP</sequence>
<keyword evidence="3" id="KW-1185">Reference proteome</keyword>
<dbReference type="Gene3D" id="3.10.400.10">
    <property type="entry name" value="Sulfate adenylyltransferase"/>
    <property type="match status" value="1"/>
</dbReference>
<dbReference type="InterPro" id="IPR009326">
    <property type="entry name" value="DUF984"/>
</dbReference>
<dbReference type="RefSeq" id="WP_185001277.1">
    <property type="nucleotide sequence ID" value="NZ_BAAAUI010000006.1"/>
</dbReference>
<protein>
    <submittedName>
        <fullName evidence="2">Uncharacterized protein YhfF</fullName>
    </submittedName>
</protein>
<dbReference type="InterPro" id="IPR007374">
    <property type="entry name" value="ASCH_domain"/>
</dbReference>
<proteinExistence type="predicted"/>
<dbReference type="Pfam" id="PF04266">
    <property type="entry name" value="ASCH"/>
    <property type="match status" value="1"/>
</dbReference>
<dbReference type="EMBL" id="JACHMH010000001">
    <property type="protein sequence ID" value="MBB4675283.1"/>
    <property type="molecule type" value="Genomic_DNA"/>
</dbReference>
<comment type="caution">
    <text evidence="2">The sequence shown here is derived from an EMBL/GenBank/DDBJ whole genome shotgun (WGS) entry which is preliminary data.</text>
</comment>
<accession>A0A7W7C687</accession>
<feature type="domain" description="ASCH" evidence="1">
    <location>
        <begin position="12"/>
        <end position="132"/>
    </location>
</feature>
<gene>
    <name evidence="2" type="ORF">HNR67_001401</name>
</gene>
<name>A0A7W7C687_9PSEU</name>
<evidence type="ECO:0000313" key="3">
    <source>
        <dbReference type="Proteomes" id="UP000533598"/>
    </source>
</evidence>
<dbReference type="Proteomes" id="UP000533598">
    <property type="component" value="Unassembled WGS sequence"/>
</dbReference>
<dbReference type="SMART" id="SM01022">
    <property type="entry name" value="ASCH"/>
    <property type="match status" value="1"/>
</dbReference>
<organism evidence="2 3">
    <name type="scientific">Crossiella cryophila</name>
    <dbReference type="NCBI Taxonomy" id="43355"/>
    <lineage>
        <taxon>Bacteria</taxon>
        <taxon>Bacillati</taxon>
        <taxon>Actinomycetota</taxon>
        <taxon>Actinomycetes</taxon>
        <taxon>Pseudonocardiales</taxon>
        <taxon>Pseudonocardiaceae</taxon>
        <taxon>Crossiella</taxon>
    </lineage>
</organism>
<dbReference type="SUPFAM" id="SSF88697">
    <property type="entry name" value="PUA domain-like"/>
    <property type="match status" value="1"/>
</dbReference>
<dbReference type="PANTHER" id="PTHR39203:SF1">
    <property type="entry name" value="CYTOPLASMIC PROTEIN"/>
    <property type="match status" value="1"/>
</dbReference>
<evidence type="ECO:0000259" key="1">
    <source>
        <dbReference type="SMART" id="SM01022"/>
    </source>
</evidence>
<dbReference type="InterPro" id="IPR015947">
    <property type="entry name" value="PUA-like_sf"/>
</dbReference>